<dbReference type="InterPro" id="IPR036866">
    <property type="entry name" value="RibonucZ/Hydroxyglut_hydro"/>
</dbReference>
<evidence type="ECO:0000313" key="6">
    <source>
        <dbReference type="EMBL" id="MFB9756207.1"/>
    </source>
</evidence>
<evidence type="ECO:0000256" key="2">
    <source>
        <dbReference type="ARBA" id="ARBA00034221"/>
    </source>
</evidence>
<reference evidence="6 7" key="1">
    <citation type="submission" date="2024-09" db="EMBL/GenBank/DDBJ databases">
        <authorList>
            <person name="Sun Q."/>
            <person name="Mori K."/>
        </authorList>
    </citation>
    <scope>NUCLEOTIDE SEQUENCE [LARGE SCALE GENOMIC DNA]</scope>
    <source>
        <strain evidence="6 7">JCM 12520</strain>
    </source>
</reference>
<evidence type="ECO:0000259" key="5">
    <source>
        <dbReference type="Pfam" id="PF12706"/>
    </source>
</evidence>
<keyword evidence="1" id="KW-0378">Hydrolase</keyword>
<dbReference type="InterPro" id="IPR050114">
    <property type="entry name" value="UPF0173_UPF0282_UlaG_hydrolase"/>
</dbReference>
<gene>
    <name evidence="6" type="ORF">ACFFNY_31910</name>
</gene>
<dbReference type="EMBL" id="JBHMAG010000021">
    <property type="protein sequence ID" value="MFB9756207.1"/>
    <property type="molecule type" value="Genomic_DNA"/>
</dbReference>
<dbReference type="PANTHER" id="PTHR43546:SF9">
    <property type="entry name" value="L-ASCORBATE-6-PHOSPHATE LACTONASE ULAG-RELATED"/>
    <property type="match status" value="1"/>
</dbReference>
<evidence type="ECO:0000256" key="1">
    <source>
        <dbReference type="ARBA" id="ARBA00022801"/>
    </source>
</evidence>
<dbReference type="Proteomes" id="UP001589619">
    <property type="component" value="Unassembled WGS sequence"/>
</dbReference>
<comment type="function">
    <text evidence="3">Counteracts the endogenous Pycsar antiviral defense system. Phosphodiesterase that enables metal-dependent hydrolysis of host cyclic nucleotide Pycsar defense signals such as cCMP and cUMP.</text>
</comment>
<evidence type="ECO:0000313" key="7">
    <source>
        <dbReference type="Proteomes" id="UP001589619"/>
    </source>
</evidence>
<dbReference type="SUPFAM" id="SSF56281">
    <property type="entry name" value="Metallo-hydrolase/oxidoreductase"/>
    <property type="match status" value="1"/>
</dbReference>
<comment type="catalytic activity">
    <reaction evidence="2">
        <text>3',5'-cyclic CMP + H2O = CMP + H(+)</text>
        <dbReference type="Rhea" id="RHEA:72675"/>
        <dbReference type="ChEBI" id="CHEBI:15377"/>
        <dbReference type="ChEBI" id="CHEBI:15378"/>
        <dbReference type="ChEBI" id="CHEBI:58003"/>
        <dbReference type="ChEBI" id="CHEBI:60377"/>
    </reaction>
    <physiologicalReaction direction="left-to-right" evidence="2">
        <dbReference type="Rhea" id="RHEA:72676"/>
    </physiologicalReaction>
</comment>
<dbReference type="InterPro" id="IPR001279">
    <property type="entry name" value="Metallo-B-lactamas"/>
</dbReference>
<organism evidence="6 7">
    <name type="scientific">Paenibacillus hodogayensis</name>
    <dbReference type="NCBI Taxonomy" id="279208"/>
    <lineage>
        <taxon>Bacteria</taxon>
        <taxon>Bacillati</taxon>
        <taxon>Bacillota</taxon>
        <taxon>Bacilli</taxon>
        <taxon>Bacillales</taxon>
        <taxon>Paenibacillaceae</taxon>
        <taxon>Paenibacillus</taxon>
    </lineage>
</organism>
<comment type="catalytic activity">
    <reaction evidence="4">
        <text>3',5'-cyclic UMP + H2O = UMP + H(+)</text>
        <dbReference type="Rhea" id="RHEA:70575"/>
        <dbReference type="ChEBI" id="CHEBI:15377"/>
        <dbReference type="ChEBI" id="CHEBI:15378"/>
        <dbReference type="ChEBI" id="CHEBI:57865"/>
        <dbReference type="ChEBI" id="CHEBI:184387"/>
    </reaction>
    <physiologicalReaction direction="left-to-right" evidence="4">
        <dbReference type="Rhea" id="RHEA:70576"/>
    </physiologicalReaction>
</comment>
<dbReference type="RefSeq" id="WP_344910473.1">
    <property type="nucleotide sequence ID" value="NZ_BAAAYO010000009.1"/>
</dbReference>
<proteinExistence type="predicted"/>
<comment type="caution">
    <text evidence="6">The sequence shown here is derived from an EMBL/GenBank/DDBJ whole genome shotgun (WGS) entry which is preliminary data.</text>
</comment>
<accession>A0ABV5W6J6</accession>
<dbReference type="PANTHER" id="PTHR43546">
    <property type="entry name" value="UPF0173 METAL-DEPENDENT HYDROLASE MJ1163-RELATED"/>
    <property type="match status" value="1"/>
</dbReference>
<evidence type="ECO:0000256" key="3">
    <source>
        <dbReference type="ARBA" id="ARBA00034301"/>
    </source>
</evidence>
<dbReference type="Pfam" id="PF12706">
    <property type="entry name" value="Lactamase_B_2"/>
    <property type="match status" value="1"/>
</dbReference>
<protein>
    <submittedName>
        <fullName evidence="6">MBL fold metallo-hydrolase</fullName>
    </submittedName>
</protein>
<dbReference type="Gene3D" id="3.60.15.10">
    <property type="entry name" value="Ribonuclease Z/Hydroxyacylglutathione hydrolase-like"/>
    <property type="match status" value="1"/>
</dbReference>
<sequence length="250" mass="27173">MEIQLVRNATLWLAYGGLRFLVDPMLADSGAYPAFPNTPNDRRNPLVPLPGPVEQWLAPDAVIVTHLHNDHWDGTAKERLSSSVPVICQPGDDEQISADGFTNVTAISEGLDQKGIMLNRTSGQHGTGEIGKLMGNVSGFVLRAAGEPTLYIAGDTIWCDDVREAIDAYRPDVIIVNAGGARFTYGDPITMDDRDIASLCRYAPEAQVVAVHMDAINHCLVTKADLEHRLKELQLAGQVRIPSDGETIAY</sequence>
<name>A0ABV5W6J6_9BACL</name>
<keyword evidence="7" id="KW-1185">Reference proteome</keyword>
<feature type="domain" description="Metallo-beta-lactamase" evidence="5">
    <location>
        <begin position="19"/>
        <end position="213"/>
    </location>
</feature>
<evidence type="ECO:0000256" key="4">
    <source>
        <dbReference type="ARBA" id="ARBA00048505"/>
    </source>
</evidence>